<dbReference type="KEGG" id="arev:RVR_7011"/>
<dbReference type="GO" id="GO:0016705">
    <property type="term" value="F:oxidoreductase activity, acting on paired donors, with incorporation or reduction of molecular oxygen"/>
    <property type="evidence" value="ECO:0007669"/>
    <property type="project" value="InterPro"/>
</dbReference>
<dbReference type="Proteomes" id="UP000595703">
    <property type="component" value="Chromosome"/>
</dbReference>
<dbReference type="GO" id="GO:0020037">
    <property type="term" value="F:heme binding"/>
    <property type="evidence" value="ECO:0007669"/>
    <property type="project" value="InterPro"/>
</dbReference>
<dbReference type="PRINTS" id="PR00359">
    <property type="entry name" value="BP450"/>
</dbReference>
<feature type="compositionally biased region" description="Low complexity" evidence="2">
    <location>
        <begin position="408"/>
        <end position="442"/>
    </location>
</feature>
<comment type="similarity">
    <text evidence="1">Belongs to the cytochrome P450 family.</text>
</comment>
<dbReference type="PANTHER" id="PTHR46696">
    <property type="entry name" value="P450, PUTATIVE (EUROFUNG)-RELATED"/>
    <property type="match status" value="1"/>
</dbReference>
<evidence type="ECO:0000313" key="4">
    <source>
        <dbReference type="Proteomes" id="UP000595703"/>
    </source>
</evidence>
<organism evidence="3 4">
    <name type="scientific">Actinacidiphila reveromycinica</name>
    <dbReference type="NCBI Taxonomy" id="659352"/>
    <lineage>
        <taxon>Bacteria</taxon>
        <taxon>Bacillati</taxon>
        <taxon>Actinomycetota</taxon>
        <taxon>Actinomycetes</taxon>
        <taxon>Kitasatosporales</taxon>
        <taxon>Streptomycetaceae</taxon>
        <taxon>Actinacidiphila</taxon>
    </lineage>
</organism>
<dbReference type="RefSeq" id="WP_202236171.1">
    <property type="nucleotide sequence ID" value="NZ_AP018365.1"/>
</dbReference>
<dbReference type="GO" id="GO:0004497">
    <property type="term" value="F:monooxygenase activity"/>
    <property type="evidence" value="ECO:0007669"/>
    <property type="project" value="InterPro"/>
</dbReference>
<reference evidence="3 4" key="3">
    <citation type="journal article" date="2011" name="Nat. Chem. Biol.">
        <title>Reveromycin A biosynthesis uses RevG and RevJ for stereospecific spiroacetal formation.</title>
        <authorList>
            <person name="Takahashi S."/>
            <person name="Toyoda A."/>
            <person name="Sekiyama Y."/>
            <person name="Takagi H."/>
            <person name="Nogawa T."/>
            <person name="Uramoto M."/>
            <person name="Suzuki R."/>
            <person name="Koshino H."/>
            <person name="Kumano T."/>
            <person name="Panthee S."/>
            <person name="Dairi T."/>
            <person name="Ishikawa J."/>
            <person name="Ikeda H."/>
            <person name="Sakaki Y."/>
            <person name="Osada H."/>
        </authorList>
    </citation>
    <scope>NUCLEOTIDE SEQUENCE [LARGE SCALE GENOMIC DNA]</scope>
    <source>
        <strain evidence="3 4">SN-593</strain>
    </source>
</reference>
<dbReference type="CDD" id="cd20623">
    <property type="entry name" value="CYP_unk"/>
    <property type="match status" value="1"/>
</dbReference>
<reference evidence="3 4" key="1">
    <citation type="journal article" date="2010" name="J. Bacteriol.">
        <title>Biochemical characterization of a novel indole prenyltransferase from Streptomyces sp. SN-593.</title>
        <authorList>
            <person name="Takahashi S."/>
            <person name="Takagi H."/>
            <person name="Toyoda A."/>
            <person name="Uramoto M."/>
            <person name="Nogawa T."/>
            <person name="Ueki M."/>
            <person name="Sakaki Y."/>
            <person name="Osada H."/>
        </authorList>
    </citation>
    <scope>NUCLEOTIDE SEQUENCE [LARGE SCALE GENOMIC DNA]</scope>
    <source>
        <strain evidence="3 4">SN-593</strain>
    </source>
</reference>
<feature type="compositionally biased region" description="Pro residues" evidence="2">
    <location>
        <begin position="1"/>
        <end position="14"/>
    </location>
</feature>
<keyword evidence="4" id="KW-1185">Reference proteome</keyword>
<protein>
    <submittedName>
        <fullName evidence="3">Putative cytochrome P450</fullName>
    </submittedName>
</protein>
<sequence length="442" mass="47295">MTSPPRTGPAPADPAPGRRVPLHTQEFASDPHAAYDRMRAEFGPLVPVELAPGVPATLVIGYAQALRILNDPQRFPADPRVWQRDVPDDCPVKPMMEWRPNALRSAGEEHHRYRAANTAGLDRVNQHQLRATVEQVAAETIGAFSPTGRADLLTQYAWPIAFRVLNEMLGCPPEIGRRVAEGMAAIFEGVDAAAGNVMLGQALRDLTSSKRAAPGADITSWLIGHPAALTDEEMDHQLVTLYGAGIEPTTNLITNTLRLLLTDDRFSGDLHAGSLSVRDALDELLFTDPPMASYCVSYPPRAVDVEGVVLPAHQPVVICMSAANNDPSIVGPPSRRVGNRAHLAWSNGPHACPAKSHAYLIAETALVHLVDALPEMDLAVPAEELAWRPGPWHRALAALPVTFPPVPDSSSAPDPSSARETSSAPDRPAPDPSATAPPASQS</sequence>
<evidence type="ECO:0000313" key="3">
    <source>
        <dbReference type="EMBL" id="BBB00105.1"/>
    </source>
</evidence>
<dbReference type="Gene3D" id="1.10.630.10">
    <property type="entry name" value="Cytochrome P450"/>
    <property type="match status" value="1"/>
</dbReference>
<dbReference type="SUPFAM" id="SSF48264">
    <property type="entry name" value="Cytochrome P450"/>
    <property type="match status" value="1"/>
</dbReference>
<proteinExistence type="inferred from homology"/>
<feature type="region of interest" description="Disordered" evidence="2">
    <location>
        <begin position="403"/>
        <end position="442"/>
    </location>
</feature>
<dbReference type="InterPro" id="IPR002397">
    <property type="entry name" value="Cyt_P450_B"/>
</dbReference>
<gene>
    <name evidence="3" type="ORF">RVR_7011</name>
</gene>
<dbReference type="InterPro" id="IPR036396">
    <property type="entry name" value="Cyt_P450_sf"/>
</dbReference>
<accession>A0A7U3VQU6</accession>
<dbReference type="EMBL" id="AP018365">
    <property type="protein sequence ID" value="BBB00105.1"/>
    <property type="molecule type" value="Genomic_DNA"/>
</dbReference>
<reference evidence="3 4" key="4">
    <citation type="journal article" date="2020" name="Sci. Rep.">
        <title>beta-carboline chemical signals induce reveromycin production through a LuxR family regulator in Streptomyces sp. SN-593.</title>
        <authorList>
            <person name="Panthee S."/>
            <person name="Kito N."/>
            <person name="Hayashi T."/>
            <person name="Shimizu T."/>
            <person name="Ishikawa J."/>
            <person name="Hamamoto H."/>
            <person name="Osada H."/>
            <person name="Takahashi S."/>
        </authorList>
    </citation>
    <scope>NUCLEOTIDE SEQUENCE [LARGE SCALE GENOMIC DNA]</scope>
    <source>
        <strain evidence="3 4">SN-593</strain>
    </source>
</reference>
<dbReference type="GO" id="GO:0005506">
    <property type="term" value="F:iron ion binding"/>
    <property type="evidence" value="ECO:0007669"/>
    <property type="project" value="InterPro"/>
</dbReference>
<reference evidence="3 4" key="2">
    <citation type="journal article" date="2011" name="J. Antibiot.">
        <title>Furaquinocins I and J: novel polyketide isoprenoid hybrid compounds from Streptomyces reveromyceticus SN-593.</title>
        <authorList>
            <person name="Panthee S."/>
            <person name="Takahashi S."/>
            <person name="Takagi H."/>
            <person name="Nogawa T."/>
            <person name="Oowada E."/>
            <person name="Uramoto M."/>
            <person name="Osada H."/>
        </authorList>
    </citation>
    <scope>NUCLEOTIDE SEQUENCE [LARGE SCALE GENOMIC DNA]</scope>
    <source>
        <strain evidence="3 4">SN-593</strain>
    </source>
</reference>
<evidence type="ECO:0000256" key="2">
    <source>
        <dbReference type="SAM" id="MobiDB-lite"/>
    </source>
</evidence>
<dbReference type="PANTHER" id="PTHR46696:SF1">
    <property type="entry name" value="CYTOCHROME P450 YJIB-RELATED"/>
    <property type="match status" value="1"/>
</dbReference>
<feature type="region of interest" description="Disordered" evidence="2">
    <location>
        <begin position="1"/>
        <end position="22"/>
    </location>
</feature>
<dbReference type="AlphaFoldDB" id="A0A7U3VQU6"/>
<name>A0A7U3VQU6_9ACTN</name>
<evidence type="ECO:0000256" key="1">
    <source>
        <dbReference type="ARBA" id="ARBA00010617"/>
    </source>
</evidence>